<dbReference type="SUPFAM" id="SSF141868">
    <property type="entry name" value="EAL domain-like"/>
    <property type="match status" value="1"/>
</dbReference>
<dbReference type="CDD" id="cd01948">
    <property type="entry name" value="EAL"/>
    <property type="match status" value="1"/>
</dbReference>
<feature type="domain" description="EAL" evidence="1">
    <location>
        <begin position="1"/>
        <end position="106"/>
    </location>
</feature>
<dbReference type="SMART" id="SM00052">
    <property type="entry name" value="EAL"/>
    <property type="match status" value="1"/>
</dbReference>
<reference evidence="2 3" key="1">
    <citation type="submission" date="2019-03" db="EMBL/GenBank/DDBJ databases">
        <title>Freshwater and sediment microbial communities from various areas in North America, analyzing microbe dynamics in response to fracking.</title>
        <authorList>
            <person name="Lamendella R."/>
        </authorList>
    </citation>
    <scope>NUCLEOTIDE SEQUENCE [LARGE SCALE GENOMIC DNA]</scope>
    <source>
        <strain evidence="2 3">74A</strain>
    </source>
</reference>
<dbReference type="EMBL" id="SLWF01000023">
    <property type="protein sequence ID" value="TCN81523.1"/>
    <property type="molecule type" value="Genomic_DNA"/>
</dbReference>
<keyword evidence="3" id="KW-1185">Reference proteome</keyword>
<gene>
    <name evidence="2" type="ORF">EDC91_12338</name>
</gene>
<accession>A0A4R2FHK8</accession>
<protein>
    <submittedName>
        <fullName evidence="2">EAL domain-containing protein</fullName>
    </submittedName>
</protein>
<dbReference type="Pfam" id="PF00563">
    <property type="entry name" value="EAL"/>
    <property type="match status" value="1"/>
</dbReference>
<comment type="caution">
    <text evidence="2">The sequence shown here is derived from an EMBL/GenBank/DDBJ whole genome shotgun (WGS) entry which is preliminary data.</text>
</comment>
<dbReference type="GO" id="GO:0071111">
    <property type="term" value="F:cyclic-guanylate-specific phosphodiesterase activity"/>
    <property type="evidence" value="ECO:0007669"/>
    <property type="project" value="InterPro"/>
</dbReference>
<dbReference type="PROSITE" id="PS50883">
    <property type="entry name" value="EAL"/>
    <property type="match status" value="1"/>
</dbReference>
<proteinExistence type="predicted"/>
<dbReference type="Proteomes" id="UP000294832">
    <property type="component" value="Unassembled WGS sequence"/>
</dbReference>
<name>A0A4R2FHK8_9GAMM</name>
<dbReference type="Gene3D" id="3.20.20.450">
    <property type="entry name" value="EAL domain"/>
    <property type="match status" value="1"/>
</dbReference>
<evidence type="ECO:0000259" key="1">
    <source>
        <dbReference type="PROSITE" id="PS50883"/>
    </source>
</evidence>
<dbReference type="AlphaFoldDB" id="A0A4R2FHK8"/>
<dbReference type="PANTHER" id="PTHR33121">
    <property type="entry name" value="CYCLIC DI-GMP PHOSPHODIESTERASE PDEF"/>
    <property type="match status" value="1"/>
</dbReference>
<evidence type="ECO:0000313" key="3">
    <source>
        <dbReference type="Proteomes" id="UP000294832"/>
    </source>
</evidence>
<organism evidence="2 3">
    <name type="scientific">Shewanella fodinae</name>
    <dbReference type="NCBI Taxonomy" id="552357"/>
    <lineage>
        <taxon>Bacteria</taxon>
        <taxon>Pseudomonadati</taxon>
        <taxon>Pseudomonadota</taxon>
        <taxon>Gammaproteobacteria</taxon>
        <taxon>Alteromonadales</taxon>
        <taxon>Shewanellaceae</taxon>
        <taxon>Shewanella</taxon>
    </lineage>
</organism>
<dbReference type="InterPro" id="IPR035919">
    <property type="entry name" value="EAL_sf"/>
</dbReference>
<sequence length="112" mass="12151">MQSAGFGIAVDDFGTGYSSLSYLRRLPLTTLKIDRAFISELPGNSAIASTILTLGKQLGLQIIAEGIENKQQLDWLESHGCGIGQGFYFSEPLPLAEFEKRYVVAQPSKVGL</sequence>
<evidence type="ECO:0000313" key="2">
    <source>
        <dbReference type="EMBL" id="TCN81523.1"/>
    </source>
</evidence>
<dbReference type="InterPro" id="IPR001633">
    <property type="entry name" value="EAL_dom"/>
</dbReference>
<dbReference type="InterPro" id="IPR050706">
    <property type="entry name" value="Cyclic-di-GMP_PDE-like"/>
</dbReference>
<dbReference type="PANTHER" id="PTHR33121:SF70">
    <property type="entry name" value="SIGNALING PROTEIN YKOW"/>
    <property type="match status" value="1"/>
</dbReference>